<organism evidence="3 4">
    <name type="scientific">Panicum virgatum</name>
    <name type="common">Blackwell switchgrass</name>
    <dbReference type="NCBI Taxonomy" id="38727"/>
    <lineage>
        <taxon>Eukaryota</taxon>
        <taxon>Viridiplantae</taxon>
        <taxon>Streptophyta</taxon>
        <taxon>Embryophyta</taxon>
        <taxon>Tracheophyta</taxon>
        <taxon>Spermatophyta</taxon>
        <taxon>Magnoliopsida</taxon>
        <taxon>Liliopsida</taxon>
        <taxon>Poales</taxon>
        <taxon>Poaceae</taxon>
        <taxon>PACMAD clade</taxon>
        <taxon>Panicoideae</taxon>
        <taxon>Panicodae</taxon>
        <taxon>Paniceae</taxon>
        <taxon>Panicinae</taxon>
        <taxon>Panicum</taxon>
        <taxon>Panicum sect. Hiantes</taxon>
    </lineage>
</organism>
<protein>
    <recommendedName>
        <fullName evidence="1">Flotillin-like</fullName>
    </recommendedName>
</protein>
<evidence type="ECO:0000256" key="2">
    <source>
        <dbReference type="SAM" id="MobiDB-lite"/>
    </source>
</evidence>
<dbReference type="GO" id="GO:0005901">
    <property type="term" value="C:caveola"/>
    <property type="evidence" value="ECO:0007669"/>
    <property type="project" value="UniProtKB-SubCell"/>
</dbReference>
<evidence type="ECO:0000313" key="4">
    <source>
        <dbReference type="Proteomes" id="UP000823388"/>
    </source>
</evidence>
<name>A0A8T0NI01_PANVG</name>
<comment type="similarity">
    <text evidence="1">Belongs to the band 7/mec-2 family. Flotillin subfamily.</text>
</comment>
<dbReference type="EMBL" id="CM029053">
    <property type="protein sequence ID" value="KAG2548375.1"/>
    <property type="molecule type" value="Genomic_DNA"/>
</dbReference>
<feature type="region of interest" description="Disordered" evidence="2">
    <location>
        <begin position="1"/>
        <end position="20"/>
    </location>
</feature>
<reference evidence="3 4" key="1">
    <citation type="submission" date="2020-05" db="EMBL/GenBank/DDBJ databases">
        <title>WGS assembly of Panicum virgatum.</title>
        <authorList>
            <person name="Lovell J.T."/>
            <person name="Jenkins J."/>
            <person name="Shu S."/>
            <person name="Juenger T.E."/>
            <person name="Schmutz J."/>
        </authorList>
    </citation>
    <scope>NUCLEOTIDE SEQUENCE [LARGE SCALE GENOMIC DNA]</scope>
    <source>
        <strain evidence="4">cv. AP13</strain>
    </source>
</reference>
<feature type="compositionally biased region" description="Basic and acidic residues" evidence="2">
    <location>
        <begin position="1"/>
        <end position="13"/>
    </location>
</feature>
<dbReference type="AlphaFoldDB" id="A0A8T0NI01"/>
<evidence type="ECO:0000256" key="1">
    <source>
        <dbReference type="RuleBase" id="RU366054"/>
    </source>
</evidence>
<gene>
    <name evidence="3" type="ORF">PVAP13_9KG181900</name>
</gene>
<keyword evidence="1" id="KW-0472">Membrane</keyword>
<keyword evidence="1" id="KW-1003">Cell membrane</keyword>
<proteinExistence type="inferred from homology"/>
<keyword evidence="4" id="KW-1185">Reference proteome</keyword>
<dbReference type="Proteomes" id="UP000823388">
    <property type="component" value="Chromosome 9K"/>
</dbReference>
<sequence length="271" mass="29132">MKGEVGAKEREGTTRQNAAKVDAETKVYTVKRQGEGAKEEARVKAEVKVFENEREAEVAEANSELAMKKAGWEQQARVAEVEAAQAVAIREAELQVEVERRNAARQTERLKAEHLSKAVVDYEMKVQQAAFFARQREAEAELYAKRKEAEGLAAMGQAQSAYLSAMLGALGGSYGALRDYLMISSGVYQEMARINADAIRGLEPKISVWSNAGGEGGDATSGAGGGAMKEMAGLYKMLPPLLTTVHEQTGMLPPAWMGMMGTLTGGPPTSS</sequence>
<comment type="subcellular location">
    <subcellularLocation>
        <location evidence="1">Cell membrane</location>
        <topology evidence="1">Lipid-anchor</topology>
    </subcellularLocation>
    <subcellularLocation>
        <location evidence="1">Membrane</location>
        <location evidence="1">Caveola</location>
    </subcellularLocation>
</comment>
<dbReference type="PANTHER" id="PTHR13806:SF31">
    <property type="entry name" value="FLOTILLIN-LIKE PROTEIN 1-RELATED"/>
    <property type="match status" value="1"/>
</dbReference>
<evidence type="ECO:0000313" key="3">
    <source>
        <dbReference type="EMBL" id="KAG2548375.1"/>
    </source>
</evidence>
<dbReference type="PANTHER" id="PTHR13806">
    <property type="entry name" value="FLOTILLIN-RELATED"/>
    <property type="match status" value="1"/>
</dbReference>
<dbReference type="InterPro" id="IPR027705">
    <property type="entry name" value="Flotillin_fam"/>
</dbReference>
<accession>A0A8T0NI01</accession>
<comment type="caution">
    <text evidence="3">The sequence shown here is derived from an EMBL/GenBank/DDBJ whole genome shotgun (WGS) entry which is preliminary data.</text>
</comment>